<dbReference type="Proteomes" id="UP000536624">
    <property type="component" value="Unassembled WGS sequence"/>
</dbReference>
<dbReference type="InterPro" id="IPR001647">
    <property type="entry name" value="HTH_TetR"/>
</dbReference>
<dbReference type="AlphaFoldDB" id="A0A291T1W6"/>
<dbReference type="PANTHER" id="PTHR30055">
    <property type="entry name" value="HTH-TYPE TRANSCRIPTIONAL REGULATOR RUTR"/>
    <property type="match status" value="1"/>
</dbReference>
<keyword evidence="2" id="KW-0238">DNA-binding</keyword>
<dbReference type="InterPro" id="IPR050109">
    <property type="entry name" value="HTH-type_TetR-like_transc_reg"/>
</dbReference>
<organism evidence="4 5">
    <name type="scientific">Streptomyces malaysiensis</name>
    <dbReference type="NCBI Taxonomy" id="92644"/>
    <lineage>
        <taxon>Bacteria</taxon>
        <taxon>Bacillati</taxon>
        <taxon>Actinomycetota</taxon>
        <taxon>Actinomycetes</taxon>
        <taxon>Kitasatosporales</taxon>
        <taxon>Streptomycetaceae</taxon>
        <taxon>Streptomyces</taxon>
        <taxon>Streptomyces violaceusniger group</taxon>
    </lineage>
</organism>
<dbReference type="EMBL" id="JAALLH010000002">
    <property type="protein sequence ID" value="NIY70182.1"/>
    <property type="molecule type" value="Genomic_DNA"/>
</dbReference>
<dbReference type="Gene3D" id="1.10.357.10">
    <property type="entry name" value="Tetracycline Repressor, domain 2"/>
    <property type="match status" value="1"/>
</dbReference>
<evidence type="ECO:0000256" key="2">
    <source>
        <dbReference type="ARBA" id="ARBA00023125"/>
    </source>
</evidence>
<dbReference type="Gene3D" id="1.10.10.60">
    <property type="entry name" value="Homeodomain-like"/>
    <property type="match status" value="1"/>
</dbReference>
<protein>
    <submittedName>
        <fullName evidence="4">TetR family transcriptional regulator</fullName>
    </submittedName>
</protein>
<dbReference type="GO" id="GO:0003700">
    <property type="term" value="F:DNA-binding transcription factor activity"/>
    <property type="evidence" value="ECO:0007669"/>
    <property type="project" value="TreeGrafter"/>
</dbReference>
<dbReference type="KEGG" id="smal:SMALA_6909"/>
<evidence type="ECO:0000313" key="5">
    <source>
        <dbReference type="Proteomes" id="UP000536624"/>
    </source>
</evidence>
<dbReference type="Pfam" id="PF16859">
    <property type="entry name" value="TetR_C_11"/>
    <property type="match status" value="1"/>
</dbReference>
<proteinExistence type="predicted"/>
<dbReference type="InterPro" id="IPR009057">
    <property type="entry name" value="Homeodomain-like_sf"/>
</dbReference>
<reference evidence="4 5" key="1">
    <citation type="submission" date="2020-02" db="EMBL/GenBank/DDBJ databases">
        <title>Streptomyces malaysiensis DSM14702 (JHCC583434, PFL_A843) Genome sequencing and assembly.</title>
        <authorList>
            <person name="Samborskyy M."/>
        </authorList>
    </citation>
    <scope>NUCLEOTIDE SEQUENCE [LARGE SCALE GENOMIC DNA]</scope>
    <source>
        <strain evidence="4 5">DSM 14702</strain>
    </source>
</reference>
<dbReference type="Pfam" id="PF00440">
    <property type="entry name" value="TetR_N"/>
    <property type="match status" value="1"/>
</dbReference>
<keyword evidence="3" id="KW-0804">Transcription</keyword>
<dbReference type="PROSITE" id="PS50977">
    <property type="entry name" value="HTH_TETR_2"/>
    <property type="match status" value="1"/>
</dbReference>
<sequence length="214" mass="23324">MPSRPSANLGAMSEPTRRPPSGAATLRADKTAAIAEAVLDELAEHGYGRLSMEAVAKRAGVGKSALYRRWPSKQRMVIAVVSEPTVALADPPDTGSLRGDVLAALHAVADWLTHPRFSRILPDLIAEAQRDDELRRALALRIGEPRRARMIGVLDRAVERGELPPDLDRELALDLLGGLVYWRVSARGAALEPGYFERVADMALRALDARPRRA</sequence>
<dbReference type="SUPFAM" id="SSF48498">
    <property type="entry name" value="Tetracyclin repressor-like, C-terminal domain"/>
    <property type="match status" value="1"/>
</dbReference>
<dbReference type="InterPro" id="IPR011075">
    <property type="entry name" value="TetR_C"/>
</dbReference>
<accession>A0A291T1W6</accession>
<keyword evidence="1" id="KW-0805">Transcription regulation</keyword>
<dbReference type="InterPro" id="IPR036271">
    <property type="entry name" value="Tet_transcr_reg_TetR-rel_C_sf"/>
</dbReference>
<dbReference type="PRINTS" id="PR00455">
    <property type="entry name" value="HTHTETR"/>
</dbReference>
<dbReference type="PANTHER" id="PTHR30055:SF148">
    <property type="entry name" value="TETR-FAMILY TRANSCRIPTIONAL REGULATOR"/>
    <property type="match status" value="1"/>
</dbReference>
<dbReference type="GO" id="GO:0000976">
    <property type="term" value="F:transcription cis-regulatory region binding"/>
    <property type="evidence" value="ECO:0007669"/>
    <property type="project" value="TreeGrafter"/>
</dbReference>
<gene>
    <name evidence="4" type="ORF">SMALB_8313</name>
</gene>
<dbReference type="SUPFAM" id="SSF46689">
    <property type="entry name" value="Homeodomain-like"/>
    <property type="match status" value="1"/>
</dbReference>
<comment type="caution">
    <text evidence="4">The sequence shown here is derived from an EMBL/GenBank/DDBJ whole genome shotgun (WGS) entry which is preliminary data.</text>
</comment>
<evidence type="ECO:0000256" key="3">
    <source>
        <dbReference type="ARBA" id="ARBA00023163"/>
    </source>
</evidence>
<name>A0A291T1W6_STRMQ</name>
<evidence type="ECO:0000256" key="1">
    <source>
        <dbReference type="ARBA" id="ARBA00023015"/>
    </source>
</evidence>
<evidence type="ECO:0000313" key="4">
    <source>
        <dbReference type="EMBL" id="NIY70182.1"/>
    </source>
</evidence>